<accession>A0ABV5JSX5</accession>
<dbReference type="Proteomes" id="UP001589700">
    <property type="component" value="Unassembled WGS sequence"/>
</dbReference>
<reference evidence="2 3" key="1">
    <citation type="submission" date="2024-09" db="EMBL/GenBank/DDBJ databases">
        <authorList>
            <person name="Sun Q."/>
            <person name="Mori K."/>
        </authorList>
    </citation>
    <scope>NUCLEOTIDE SEQUENCE [LARGE SCALE GENOMIC DNA]</scope>
    <source>
        <strain evidence="2 3">CCM 7659</strain>
    </source>
</reference>
<organism evidence="2 3">
    <name type="scientific">Dietzia aerolata</name>
    <dbReference type="NCBI Taxonomy" id="595984"/>
    <lineage>
        <taxon>Bacteria</taxon>
        <taxon>Bacillati</taxon>
        <taxon>Actinomycetota</taxon>
        <taxon>Actinomycetes</taxon>
        <taxon>Mycobacteriales</taxon>
        <taxon>Dietziaceae</taxon>
        <taxon>Dietzia</taxon>
    </lineage>
</organism>
<feature type="compositionally biased region" description="Low complexity" evidence="1">
    <location>
        <begin position="15"/>
        <end position="26"/>
    </location>
</feature>
<feature type="region of interest" description="Disordered" evidence="1">
    <location>
        <begin position="1"/>
        <end position="26"/>
    </location>
</feature>
<comment type="caution">
    <text evidence="2">The sequence shown here is derived from an EMBL/GenBank/DDBJ whole genome shotgun (WGS) entry which is preliminary data.</text>
</comment>
<protein>
    <submittedName>
        <fullName evidence="2">Uncharacterized protein</fullName>
    </submittedName>
</protein>
<keyword evidence="3" id="KW-1185">Reference proteome</keyword>
<dbReference type="EMBL" id="JBHMDY010000008">
    <property type="protein sequence ID" value="MFB9260788.1"/>
    <property type="molecule type" value="Genomic_DNA"/>
</dbReference>
<evidence type="ECO:0000256" key="1">
    <source>
        <dbReference type="SAM" id="MobiDB-lite"/>
    </source>
</evidence>
<proteinExistence type="predicted"/>
<evidence type="ECO:0000313" key="3">
    <source>
        <dbReference type="Proteomes" id="UP001589700"/>
    </source>
</evidence>
<evidence type="ECO:0000313" key="2">
    <source>
        <dbReference type="EMBL" id="MFB9260788.1"/>
    </source>
</evidence>
<sequence length="139" mass="14668">MSSFAPGPAQPGPAQPGLVQPGPAQPGTVRRVLARLDPSPRIRDLAASYRDRHGRRARALAALLGDDDNTASSDVTIHPSQVRLPRTVITAAAQARGLEPVGGMSALVQRGPFVEPMRFTRAAPAARSQADAHPQEDAR</sequence>
<gene>
    <name evidence="2" type="ORF">ACFFVD_13335</name>
</gene>
<name>A0ABV5JSX5_9ACTN</name>
<dbReference type="RefSeq" id="WP_241729681.1">
    <property type="nucleotide sequence ID" value="NZ_JAALDM010000033.1"/>
</dbReference>